<dbReference type="Proteomes" id="UP000688137">
    <property type="component" value="Unassembled WGS sequence"/>
</dbReference>
<protein>
    <recommendedName>
        <fullName evidence="4">Transmembrane protein</fullName>
    </recommendedName>
</protein>
<evidence type="ECO:0008006" key="4">
    <source>
        <dbReference type="Google" id="ProtNLM"/>
    </source>
</evidence>
<accession>A0A8S1KGK8</accession>
<evidence type="ECO:0000313" key="2">
    <source>
        <dbReference type="EMBL" id="CAD8053797.1"/>
    </source>
</evidence>
<reference evidence="2" key="1">
    <citation type="submission" date="2021-01" db="EMBL/GenBank/DDBJ databases">
        <authorList>
            <consortium name="Genoscope - CEA"/>
            <person name="William W."/>
        </authorList>
    </citation>
    <scope>NUCLEOTIDE SEQUENCE</scope>
</reference>
<keyword evidence="1" id="KW-1133">Transmembrane helix</keyword>
<dbReference type="AlphaFoldDB" id="A0A8S1KGK8"/>
<dbReference type="EMBL" id="CAJJDM010000019">
    <property type="protein sequence ID" value="CAD8053797.1"/>
    <property type="molecule type" value="Genomic_DNA"/>
</dbReference>
<keyword evidence="3" id="KW-1185">Reference proteome</keyword>
<name>A0A8S1KGK8_PARPR</name>
<sequence length="180" mass="22023">MQIPQGLVKKLVVIVQCQQNMINNNVELQFTHDILGQQQISQFFSLKKFYQISQLRKNWDLKLLNRFQSHIIILIIVIHFSILRRIIWQRQQWTCSNVQPKHCYHTFQKIIEEYGQFQKKLRIQTKIQIRFYYQFILLIYDNENIKKYLDKVQGIRLYETKNFDVTAYYAGHLLRVVYFM</sequence>
<keyword evidence="1" id="KW-0812">Transmembrane</keyword>
<keyword evidence="1" id="KW-0472">Membrane</keyword>
<organism evidence="2 3">
    <name type="scientific">Paramecium primaurelia</name>
    <dbReference type="NCBI Taxonomy" id="5886"/>
    <lineage>
        <taxon>Eukaryota</taxon>
        <taxon>Sar</taxon>
        <taxon>Alveolata</taxon>
        <taxon>Ciliophora</taxon>
        <taxon>Intramacronucleata</taxon>
        <taxon>Oligohymenophorea</taxon>
        <taxon>Peniculida</taxon>
        <taxon>Parameciidae</taxon>
        <taxon>Paramecium</taxon>
    </lineage>
</organism>
<evidence type="ECO:0000313" key="3">
    <source>
        <dbReference type="Proteomes" id="UP000688137"/>
    </source>
</evidence>
<comment type="caution">
    <text evidence="2">The sequence shown here is derived from an EMBL/GenBank/DDBJ whole genome shotgun (WGS) entry which is preliminary data.</text>
</comment>
<feature type="transmembrane region" description="Helical" evidence="1">
    <location>
        <begin position="67"/>
        <end position="83"/>
    </location>
</feature>
<evidence type="ECO:0000256" key="1">
    <source>
        <dbReference type="SAM" id="Phobius"/>
    </source>
</evidence>
<proteinExistence type="predicted"/>
<gene>
    <name evidence="2" type="ORF">PPRIM_AZ9-3.1.T0210074</name>
</gene>